<feature type="region of interest" description="Disordered" evidence="6">
    <location>
        <begin position="133"/>
        <end position="200"/>
    </location>
</feature>
<dbReference type="GO" id="GO:0032259">
    <property type="term" value="P:methylation"/>
    <property type="evidence" value="ECO:0007669"/>
    <property type="project" value="UniProtKB-KW"/>
</dbReference>
<dbReference type="InterPro" id="IPR045109">
    <property type="entry name" value="LSDs-like"/>
</dbReference>
<reference evidence="10" key="2">
    <citation type="submission" date="2019-10" db="EMBL/GenBank/DDBJ databases">
        <title>A de novo genome assembly of a pear dwarfing rootstock.</title>
        <authorList>
            <person name="Wang F."/>
            <person name="Wang J."/>
            <person name="Li S."/>
            <person name="Zhang Y."/>
            <person name="Fang M."/>
            <person name="Ma L."/>
            <person name="Zhao Y."/>
            <person name="Jiang S."/>
        </authorList>
    </citation>
    <scope>NUCLEOTIDE SEQUENCE [LARGE SCALE GENOMIC DNA]</scope>
</reference>
<dbReference type="GO" id="GO:0000118">
    <property type="term" value="C:histone deacetylase complex"/>
    <property type="evidence" value="ECO:0007669"/>
    <property type="project" value="TreeGrafter"/>
</dbReference>
<dbReference type="EMBL" id="SMOL01000004">
    <property type="protein sequence ID" value="KAB2637465.1"/>
    <property type="molecule type" value="Genomic_DNA"/>
</dbReference>
<dbReference type="GO" id="GO:0046872">
    <property type="term" value="F:metal ion binding"/>
    <property type="evidence" value="ECO:0007669"/>
    <property type="project" value="UniProtKB-KW"/>
</dbReference>
<feature type="compositionally biased region" description="Low complexity" evidence="6">
    <location>
        <begin position="173"/>
        <end position="193"/>
    </location>
</feature>
<dbReference type="GO" id="GO:0008168">
    <property type="term" value="F:methyltransferase activity"/>
    <property type="evidence" value="ECO:0007669"/>
    <property type="project" value="UniProtKB-KW"/>
</dbReference>
<evidence type="ECO:0000313" key="9">
    <source>
        <dbReference type="EMBL" id="KAB2637465.1"/>
    </source>
</evidence>
<name>A0A5N5IBC6_9ROSA</name>
<protein>
    <submittedName>
        <fullName evidence="9">Lysine-specific demethylase JMJ25</fullName>
    </submittedName>
</protein>
<dbReference type="InterPro" id="IPR003347">
    <property type="entry name" value="JmjC_dom"/>
</dbReference>
<dbReference type="OrthoDB" id="1667110at2759"/>
<comment type="caution">
    <text evidence="9">The sequence shown here is derived from an EMBL/GenBank/DDBJ whole genome shotgun (WGS) entry which is preliminary data.</text>
</comment>
<keyword evidence="9" id="KW-0489">Methyltransferase</keyword>
<reference evidence="9 10" key="3">
    <citation type="submission" date="2019-11" db="EMBL/GenBank/DDBJ databases">
        <title>A de novo genome assembly of a pear dwarfing rootstock.</title>
        <authorList>
            <person name="Wang F."/>
            <person name="Wang J."/>
            <person name="Li S."/>
            <person name="Zhang Y."/>
            <person name="Fang M."/>
            <person name="Ma L."/>
            <person name="Zhao Y."/>
            <person name="Jiang S."/>
        </authorList>
    </citation>
    <scope>NUCLEOTIDE SEQUENCE [LARGE SCALE GENOMIC DNA]</scope>
    <source>
        <strain evidence="9">S2</strain>
        <tissue evidence="9">Leaf</tissue>
    </source>
</reference>
<dbReference type="Proteomes" id="UP000327157">
    <property type="component" value="Chromosome 5"/>
</dbReference>
<evidence type="ECO:0000259" key="7">
    <source>
        <dbReference type="PROSITE" id="PS51184"/>
    </source>
</evidence>
<comment type="subcellular location">
    <subcellularLocation>
        <location evidence="1">Nucleus</location>
    </subcellularLocation>
</comment>
<dbReference type="SUPFAM" id="SSF51197">
    <property type="entry name" value="Clavaminate synthase-like"/>
    <property type="match status" value="1"/>
</dbReference>
<dbReference type="PANTHER" id="PTHR12549">
    <property type="entry name" value="JMJC DOMAIN-CONTAINING HISTONE DEMETHYLATION PROTEIN"/>
    <property type="match status" value="1"/>
</dbReference>
<keyword evidence="3" id="KW-0479">Metal-binding</keyword>
<dbReference type="GO" id="GO:0032454">
    <property type="term" value="F:histone H3K9 demethylase activity"/>
    <property type="evidence" value="ECO:0007669"/>
    <property type="project" value="InterPro"/>
</dbReference>
<dbReference type="AlphaFoldDB" id="A0A5N5IBC6"/>
<comment type="similarity">
    <text evidence="2">Belongs to the JARID1 histone demethylase family.</text>
</comment>
<dbReference type="SMART" id="SM00558">
    <property type="entry name" value="JmjC"/>
    <property type="match status" value="1"/>
</dbReference>
<dbReference type="Pfam" id="PF08879">
    <property type="entry name" value="WRC"/>
    <property type="match status" value="1"/>
</dbReference>
<dbReference type="Pfam" id="PF02373">
    <property type="entry name" value="JmjC"/>
    <property type="match status" value="1"/>
</dbReference>
<evidence type="ECO:0000256" key="4">
    <source>
        <dbReference type="ARBA" id="ARBA00023242"/>
    </source>
</evidence>
<keyword evidence="9" id="KW-0808">Transferase</keyword>
<keyword evidence="4" id="KW-0539">Nucleus</keyword>
<dbReference type="GO" id="GO:0031490">
    <property type="term" value="F:chromatin DNA binding"/>
    <property type="evidence" value="ECO:0007669"/>
    <property type="project" value="TreeGrafter"/>
</dbReference>
<gene>
    <name evidence="9" type="ORF">D8674_027999</name>
</gene>
<dbReference type="PANTHER" id="PTHR12549:SF42">
    <property type="entry name" value="LYSINE-SPECIFIC DEMETHYLASE JMJ28"/>
    <property type="match status" value="1"/>
</dbReference>
<evidence type="ECO:0000256" key="6">
    <source>
        <dbReference type="SAM" id="MobiDB-lite"/>
    </source>
</evidence>
<dbReference type="PROSITE" id="PS51667">
    <property type="entry name" value="WRC"/>
    <property type="match status" value="1"/>
</dbReference>
<feature type="compositionally biased region" description="Acidic residues" evidence="6">
    <location>
        <begin position="146"/>
        <end position="157"/>
    </location>
</feature>
<feature type="region of interest" description="Disordered" evidence="6">
    <location>
        <begin position="857"/>
        <end position="878"/>
    </location>
</feature>
<dbReference type="GO" id="GO:0003712">
    <property type="term" value="F:transcription coregulator activity"/>
    <property type="evidence" value="ECO:0007669"/>
    <property type="project" value="TreeGrafter"/>
</dbReference>
<organism evidence="9 10">
    <name type="scientific">Pyrus ussuriensis x Pyrus communis</name>
    <dbReference type="NCBI Taxonomy" id="2448454"/>
    <lineage>
        <taxon>Eukaryota</taxon>
        <taxon>Viridiplantae</taxon>
        <taxon>Streptophyta</taxon>
        <taxon>Embryophyta</taxon>
        <taxon>Tracheophyta</taxon>
        <taxon>Spermatophyta</taxon>
        <taxon>Magnoliopsida</taxon>
        <taxon>eudicotyledons</taxon>
        <taxon>Gunneridae</taxon>
        <taxon>Pentapetalae</taxon>
        <taxon>rosids</taxon>
        <taxon>fabids</taxon>
        <taxon>Rosales</taxon>
        <taxon>Rosaceae</taxon>
        <taxon>Amygdaloideae</taxon>
        <taxon>Maleae</taxon>
        <taxon>Pyrus</taxon>
    </lineage>
</organism>
<reference evidence="9 10" key="1">
    <citation type="submission" date="2019-09" db="EMBL/GenBank/DDBJ databases">
        <authorList>
            <person name="Ou C."/>
        </authorList>
    </citation>
    <scope>NUCLEOTIDE SEQUENCE [LARGE SCALE GENOMIC DNA]</scope>
    <source>
        <strain evidence="9">S2</strain>
        <tissue evidence="9">Leaf</tissue>
    </source>
</reference>
<dbReference type="GO" id="GO:0000785">
    <property type="term" value="C:chromatin"/>
    <property type="evidence" value="ECO:0007669"/>
    <property type="project" value="TreeGrafter"/>
</dbReference>
<dbReference type="InterPro" id="IPR014977">
    <property type="entry name" value="WRC_dom"/>
</dbReference>
<accession>A0A5N5IBC6</accession>
<dbReference type="GO" id="GO:0006357">
    <property type="term" value="P:regulation of transcription by RNA polymerase II"/>
    <property type="evidence" value="ECO:0007669"/>
    <property type="project" value="TreeGrafter"/>
</dbReference>
<evidence type="ECO:0000313" key="10">
    <source>
        <dbReference type="Proteomes" id="UP000327157"/>
    </source>
</evidence>
<proteinExistence type="inferred from homology"/>
<evidence type="ECO:0000256" key="3">
    <source>
        <dbReference type="ARBA" id="ARBA00022723"/>
    </source>
</evidence>
<sequence length="1058" mass="119578">MGEEGALPDHLRCSRTDGRQWRCKRRVMDDMKLCEIHYLQGRHRQFREKVPESLKLQRTPKNAGKKDQNCSGNGGGVKIRARKVENLVKLLKRKRSDEAVKNCKKKKKRKVKLKKSELNLELIRMVLRREVEKRNQTTTKKKVVEESEEDDDDDDDGGGGLTRDLPNGRMAISSSSSQSPRLRSGNAGSNSSSDGKVGADLNPVTIRRRCFRSKNIEPMPAGTLQFLPYNVGKLRKGKRKKCHWCRKSGSGVSSGLIKCSSCQKHFFCLNCIKERSHACVEYSASYTMKKLVETQRESNSLGPRYFDTQDEVKMACPVCRGTCPCKECSENQTKDAESKDYLGVKNKVEVILQFHYLICMLLPVLKQINQDQKVELEAEAKMRGEKLSEVHIKQAEYSCNEQHYCNKCKASIVDLHRSCPNCSYNLCLSCCQDLLSGSLFGGINTSLLKHSNKKKTCVSGKKQLVKKPITAHNQSVHSLYLSSSASVPSLKACDAVNGISCPAKEFGGCGDSLLDLRCVFPLSWIKDLEVSAEEIVCSYEFPETADMSLCCPLCLGVDQKVDGLQQLQEASVRENSNDNYLFYPTPVNTNGDNVEHFQKHWSKGHPVIVRDVLQAKSDLSWDPVSMFCTYLERSIARYENNTNSHEAIHCLDWCEVELGIRQYFMGSLRGQAQRNVWNETLKLKGWLSSQLFQEQFPAHYAEIIRALPLQEYMNPMSGLLNLAARIPQEIPKPDLGPCVYISYGCTEQLVQANAVIKLCYDSYDVVNILAHASDVPISDEQVSKIRKLLKKHKAQNQREVSRVASEQSVAKKVNGEPVLYGETMKEAGLHNVIGEEMHLRKRIAREACFSTHEACADAEGSDSDSDSEATLSSSGMLHDAETSKDTKCEVLLDSCNSYEKQTLDECCGAQWDVFRRQDVPKLTEYLRRHSNEFTRKFDFHKHVVHPILDQSFFLDSSHKLRLKEEFKIEPWTFEQHIGEAVIIPAGCPYQIRNSKSCVHVVLDFVSPENVAECIQLTDEVRLLPADHKAKVDKLEVKRMALYSISSAIKEIRELTCAM</sequence>
<evidence type="ECO:0000259" key="8">
    <source>
        <dbReference type="PROSITE" id="PS51667"/>
    </source>
</evidence>
<keyword evidence="10" id="KW-1185">Reference proteome</keyword>
<dbReference type="PROSITE" id="PS51184">
    <property type="entry name" value="JMJC"/>
    <property type="match status" value="1"/>
</dbReference>
<evidence type="ECO:0000256" key="2">
    <source>
        <dbReference type="ARBA" id="ARBA00006801"/>
    </source>
</evidence>
<feature type="domain" description="JmjC" evidence="7">
    <location>
        <begin position="715"/>
        <end position="1021"/>
    </location>
</feature>
<comment type="caution">
    <text evidence="5">Lacks conserved residue(s) required for the propagation of feature annotation.</text>
</comment>
<dbReference type="Gene3D" id="2.60.120.650">
    <property type="entry name" value="Cupin"/>
    <property type="match status" value="1"/>
</dbReference>
<feature type="domain" description="WRC" evidence="8">
    <location>
        <begin position="7"/>
        <end position="53"/>
    </location>
</feature>
<evidence type="ECO:0000256" key="5">
    <source>
        <dbReference type="PROSITE-ProRule" id="PRU01002"/>
    </source>
</evidence>
<evidence type="ECO:0000256" key="1">
    <source>
        <dbReference type="ARBA" id="ARBA00004123"/>
    </source>
</evidence>